<dbReference type="PANTHER" id="PTHR30204:SF58">
    <property type="entry name" value="HTH-TYPE TRANSCRIPTIONAL REGULATOR YFMP"/>
    <property type="match status" value="1"/>
</dbReference>
<evidence type="ECO:0000313" key="4">
    <source>
        <dbReference type="EMBL" id="TFH69200.1"/>
    </source>
</evidence>
<keyword evidence="5" id="KW-1185">Reference proteome</keyword>
<feature type="coiled-coil region" evidence="2">
    <location>
        <begin position="82"/>
        <end position="119"/>
    </location>
</feature>
<organism evidence="4 5">
    <name type="scientific">Gammaproteobacteria bacterium LSUCC0057</name>
    <dbReference type="NCBI Taxonomy" id="2559237"/>
    <lineage>
        <taxon>Bacteria</taxon>
        <taxon>Pseudomonadati</taxon>
        <taxon>Pseudomonadota</taxon>
        <taxon>Gammaproteobacteria</taxon>
        <taxon>Cellvibrionales</taxon>
        <taxon>Porticoccaceae</taxon>
        <taxon>SAR92 clade</taxon>
    </lineage>
</organism>
<dbReference type="AlphaFoldDB" id="A0A4Y8UKF5"/>
<accession>A0A4Y8UKF5</accession>
<dbReference type="OrthoDB" id="9803659at2"/>
<dbReference type="InterPro" id="IPR047057">
    <property type="entry name" value="MerR_fam"/>
</dbReference>
<evidence type="ECO:0000256" key="1">
    <source>
        <dbReference type="ARBA" id="ARBA00023125"/>
    </source>
</evidence>
<sequence length="135" mass="15510">MVEKYRQYSISQLAKEFDITPRAIRHYEQIGLITPTRVGQNRIYNSADRTRLKLIVRGKRLGLSLEQSREIINMYEPGANNHAQLEKLIDAIRLQRKRLEQQLEELNSMLGDLDQAEAESLAALAAPEVKVRHSA</sequence>
<evidence type="ECO:0000256" key="2">
    <source>
        <dbReference type="SAM" id="Coils"/>
    </source>
</evidence>
<keyword evidence="1 4" id="KW-0238">DNA-binding</keyword>
<feature type="domain" description="HTH merR-type" evidence="3">
    <location>
        <begin position="7"/>
        <end position="74"/>
    </location>
</feature>
<evidence type="ECO:0000259" key="3">
    <source>
        <dbReference type="PROSITE" id="PS50937"/>
    </source>
</evidence>
<dbReference type="CDD" id="cd04776">
    <property type="entry name" value="HTH_GnyR"/>
    <property type="match status" value="1"/>
</dbReference>
<dbReference type="Pfam" id="PF13411">
    <property type="entry name" value="MerR_1"/>
    <property type="match status" value="1"/>
</dbReference>
<dbReference type="PANTHER" id="PTHR30204">
    <property type="entry name" value="REDOX-CYCLING DRUG-SENSING TRANSCRIPTIONAL ACTIVATOR SOXR"/>
    <property type="match status" value="1"/>
</dbReference>
<dbReference type="PROSITE" id="PS50937">
    <property type="entry name" value="HTH_MERR_2"/>
    <property type="match status" value="1"/>
</dbReference>
<dbReference type="Gene3D" id="1.10.1660.10">
    <property type="match status" value="1"/>
</dbReference>
<dbReference type="InterPro" id="IPR009061">
    <property type="entry name" value="DNA-bd_dom_put_sf"/>
</dbReference>
<name>A0A4Y8UKF5_9GAMM</name>
<comment type="caution">
    <text evidence="4">The sequence shown here is derived from an EMBL/GenBank/DDBJ whole genome shotgun (WGS) entry which is preliminary data.</text>
</comment>
<dbReference type="GO" id="GO:0003700">
    <property type="term" value="F:DNA-binding transcription factor activity"/>
    <property type="evidence" value="ECO:0007669"/>
    <property type="project" value="InterPro"/>
</dbReference>
<dbReference type="EMBL" id="SPIA01000001">
    <property type="protein sequence ID" value="TFH69200.1"/>
    <property type="molecule type" value="Genomic_DNA"/>
</dbReference>
<protein>
    <submittedName>
        <fullName evidence="4">MerR family DNA-binding transcriptional regulator</fullName>
    </submittedName>
</protein>
<dbReference type="SUPFAM" id="SSF46955">
    <property type="entry name" value="Putative DNA-binding domain"/>
    <property type="match status" value="1"/>
</dbReference>
<reference evidence="4 5" key="1">
    <citation type="submission" date="2019-03" db="EMBL/GenBank/DDBJ databases">
        <title>Draft genome of Gammaproteobacteria bacterium LSUCC0057, a member of the SAR92 clade.</title>
        <authorList>
            <person name="Lanclos V.C."/>
            <person name="Doiron C."/>
            <person name="Henson M.W."/>
            <person name="Thrash J.C."/>
        </authorList>
    </citation>
    <scope>NUCLEOTIDE SEQUENCE [LARGE SCALE GENOMIC DNA]</scope>
    <source>
        <strain evidence="4 5">LSUCC0057</strain>
    </source>
</reference>
<gene>
    <name evidence="4" type="ORF">E3W66_04565</name>
</gene>
<evidence type="ECO:0000313" key="5">
    <source>
        <dbReference type="Proteomes" id="UP000298133"/>
    </source>
</evidence>
<dbReference type="GO" id="GO:0003677">
    <property type="term" value="F:DNA binding"/>
    <property type="evidence" value="ECO:0007669"/>
    <property type="project" value="UniProtKB-KW"/>
</dbReference>
<dbReference type="InterPro" id="IPR000551">
    <property type="entry name" value="MerR-type_HTH_dom"/>
</dbReference>
<proteinExistence type="predicted"/>
<dbReference type="SMART" id="SM00422">
    <property type="entry name" value="HTH_MERR"/>
    <property type="match status" value="1"/>
</dbReference>
<dbReference type="Proteomes" id="UP000298133">
    <property type="component" value="Unassembled WGS sequence"/>
</dbReference>
<keyword evidence="2" id="KW-0175">Coiled coil</keyword>